<keyword evidence="3" id="KW-1185">Reference proteome</keyword>
<organism evidence="2 3">
    <name type="scientific">Paenibacillus beijingensis</name>
    <dbReference type="NCBI Taxonomy" id="1126833"/>
    <lineage>
        <taxon>Bacteria</taxon>
        <taxon>Bacillati</taxon>
        <taxon>Bacillota</taxon>
        <taxon>Bacilli</taxon>
        <taxon>Bacillales</taxon>
        <taxon>Paenibacillaceae</taxon>
        <taxon>Paenibacillus</taxon>
    </lineage>
</organism>
<sequence>MLTIVVHYDETPQDWNLIERFFHMGIHSGKLALFRHQANRNAAYQYLVNKVYEYLNVNMVEKWQLVWMMNISQEKDYRKRLSSQLGEFRKSFLSRLQDRKLSPEKVFVLALDGIDREEGGAPLDDFLRDVWTLDIHGYLPRKPLGDGNLFYLGEIEALDASWDRSALDLRQAGPLEEPTESFLQLLRMQVDKVKISFREILADKRKIEQQYACDPGSVPTDVLFENEIRAVEEGFYERINRIMVPPLSPKLNEYLPSHELKAVLKELMGTKVSIASYVFIRVPYPQEFAARRVRTLLKVAYAINAIALNDPVSRLWQEGNAYTLDVAFRERDLASLFNRYITRLYICKSRIEDSLRNRRLDMAPDYAPWTSLPHGREALEEMNVPLPKLRRGRYLQFEQQFRIFEDEAREMMNKRDQRVLYLAKEGMRKLDIQKKLKEEPQAFTKEEPEEIIRRLQEEIAVTRQELLAEVPHTPSSLSAWNDYMEQTKQDISFQLRSMPGARQIGWITFIIGGALLAPAFVKWNDAAPAAGTGGLHPVLVYGVYPAAAAAAVALCLRLSRNMIFDAVKRRSRRTEKRLDEMIVQQDRTQKQYNDYLNRLYKLLKLTQRTHDVSRLSSEKAEENLRLRFHQTALEEAIDIGKRLAYLLNIGVKEDQGRSLENWYDEQSWFDRDATAHPVYCPLWEQPGVEQDGDAAAELVVGLSRDTIKGALIYPAERVICEHDRVYRL</sequence>
<dbReference type="AlphaFoldDB" id="A0A0D5NG81"/>
<evidence type="ECO:0000313" key="2">
    <source>
        <dbReference type="EMBL" id="AJY74266.1"/>
    </source>
</evidence>
<feature type="transmembrane region" description="Helical" evidence="1">
    <location>
        <begin position="541"/>
        <end position="559"/>
    </location>
</feature>
<keyword evidence="1" id="KW-1133">Transmembrane helix</keyword>
<evidence type="ECO:0000256" key="1">
    <source>
        <dbReference type="SAM" id="Phobius"/>
    </source>
</evidence>
<proteinExistence type="predicted"/>
<dbReference type="STRING" id="1126833.VN24_06330"/>
<feature type="transmembrane region" description="Helical" evidence="1">
    <location>
        <begin position="504"/>
        <end position="521"/>
    </location>
</feature>
<evidence type="ECO:0000313" key="3">
    <source>
        <dbReference type="Proteomes" id="UP000032633"/>
    </source>
</evidence>
<dbReference type="Proteomes" id="UP000032633">
    <property type="component" value="Chromosome"/>
</dbReference>
<dbReference type="KEGG" id="pbj:VN24_06330"/>
<dbReference type="HOGENOM" id="CLU_380284_0_0_9"/>
<accession>A0A0D5NG81</accession>
<reference evidence="2 3" key="1">
    <citation type="journal article" date="2015" name="J. Biotechnol.">
        <title>Complete genome sequence of Paenibacillus beijingensis 7188(T) (=DSM 24997(T)), a novel rhizobacterium from jujube garden soil.</title>
        <authorList>
            <person name="Kwak Y."/>
            <person name="Shin J.H."/>
        </authorList>
    </citation>
    <scope>NUCLEOTIDE SEQUENCE [LARGE SCALE GENOMIC DNA]</scope>
    <source>
        <strain evidence="2 3">DSM 24997</strain>
    </source>
</reference>
<keyword evidence="1" id="KW-0472">Membrane</keyword>
<dbReference type="EMBL" id="CP011058">
    <property type="protein sequence ID" value="AJY74266.1"/>
    <property type="molecule type" value="Genomic_DNA"/>
</dbReference>
<dbReference type="OrthoDB" id="2856803at2"/>
<name>A0A0D5NG81_9BACL</name>
<dbReference type="RefSeq" id="WP_045669702.1">
    <property type="nucleotide sequence ID" value="NZ_CP011058.1"/>
</dbReference>
<keyword evidence="1" id="KW-0812">Transmembrane</keyword>
<protein>
    <submittedName>
        <fullName evidence="2">Uncharacterized protein</fullName>
    </submittedName>
</protein>
<dbReference type="PATRIC" id="fig|1126833.4.peg.1374"/>
<reference evidence="3" key="2">
    <citation type="submission" date="2015-03" db="EMBL/GenBank/DDBJ databases">
        <title>Genome sequence of Paenibacillus beijingensis strain DSM 24997T.</title>
        <authorList>
            <person name="Kwak Y."/>
            <person name="Shin J.-H."/>
        </authorList>
    </citation>
    <scope>NUCLEOTIDE SEQUENCE [LARGE SCALE GENOMIC DNA]</scope>
    <source>
        <strain evidence="3">DSM 24997</strain>
    </source>
</reference>
<gene>
    <name evidence="2" type="ORF">VN24_06330</name>
</gene>